<dbReference type="InterPro" id="IPR016195">
    <property type="entry name" value="Pol/histidinol_Pase-like"/>
</dbReference>
<dbReference type="NCBIfam" id="TIGR00594">
    <property type="entry name" value="polc"/>
    <property type="match status" value="1"/>
</dbReference>
<evidence type="ECO:0000259" key="10">
    <source>
        <dbReference type="SMART" id="SM00481"/>
    </source>
</evidence>
<dbReference type="InterPro" id="IPR004013">
    <property type="entry name" value="PHP_dom"/>
</dbReference>
<sequence>MTTQFVHLRLHSEFSLVDGLIRIKSLIGAVADRGMAAVAVTDQSNMCSLVRFYQSAQGTGIKPICGCDVWLENSDPTEPPTHLILLCMNEQGYRNLMELVAMSFQTNQHQGKALVKRQWVFEKSEGLIALSGASQGEIGQKLLAGHPDDAENLLKEWQAAFGDRFYLELQRTGRPGDESYLHAAVELASHCQCAVVATNDVMFMDRDDFDAHEARFCIGESRVLDDPRRPRPYSEEQYFKTPEEMIELFSDIPEAIANTVEIAKRCSVHVPLGTYHLPEYPIPEGKTMDEFFREFSAQGLEERLEIILDKNDPEYEAKRKVYYDRLNFELDIILQMGFPGYFLIVMDFIQWSKNNGIPVGPGRGSGAGSLVAYAQKITDLDPLEYDLLFERFLNPERVSMPDFDVDFCMDNRDKVIDYVSRTYGRDAVSQIITFGTMAAKAVVKDVARVQGKSYGMADRLSKLIPFEVGMTLKKAYDQEEGLREFLEHDEDAQEVWEMALKLEGITRNVGKHAGGVVIAPTKLTDFSPLYCDESGHGLVTQYDKNDVETAGLVKFDFLGLRTLTIVDWALKMINPRLEKQGQPPVDIMQIDLEDNASYTLLKKAETTAVFQLESRGMKDLIKRLQPDCFEDIIALVALFRPGPLQSGMVDNFINRKHGREELSYPDAQYQHEWLKPILQPTYGIILYQEQVMQIAQELAGYTLGGADMLRRAMGKKKPEEMAKQRSVFEEGAKGKGVDPELAMKIFDLVEKFAGYGFNKSHSAAYALVSYQTLWLKTHYPAEFMAAVMSSDMQNTDKVVTFIEECRNMDLNVLPPNVNSGSYMFGVNDDGHIVYGLGAIKGVGEGPIAAIVEARKQGGPFKDIFDFCQRIDSKKVNKRCLEALIRSGALDMQGPYPGKKKQLNLNRAVLDASMEEAVKAAEQSARSLDSGLGDLFGGLVPEEDTDAYGNYGRVREWADKERLRGEKDTLGLYLTGHPIDEYEKEIRHFVRNRVVDLQPGRDKVNIAGLIVALRVMKNKRGDKMGFITLDDRSGRIEVSVFADTFNKFQHLLTKDTLIVVEAEVSFDDYSGALKAVARNVLSLVDARSHYANELEIVLDYASCTTGFERRLQQLFSDHSGQTPISVQYEGSDARARVRLGDQWQVSPSDELVQMLKDQFGKDQVSVIYN</sequence>
<organism evidence="11 12">
    <name type="scientific">Kistimonas scapharcae</name>
    <dbReference type="NCBI Taxonomy" id="1036133"/>
    <lineage>
        <taxon>Bacteria</taxon>
        <taxon>Pseudomonadati</taxon>
        <taxon>Pseudomonadota</taxon>
        <taxon>Gammaproteobacteria</taxon>
        <taxon>Oceanospirillales</taxon>
        <taxon>Endozoicomonadaceae</taxon>
        <taxon>Kistimonas</taxon>
    </lineage>
</organism>
<feature type="domain" description="Polymerase/histidinol phosphatase N-terminal" evidence="10">
    <location>
        <begin position="6"/>
        <end position="73"/>
    </location>
</feature>
<evidence type="ECO:0000313" key="12">
    <source>
        <dbReference type="Proteomes" id="UP001500604"/>
    </source>
</evidence>
<dbReference type="InterPro" id="IPR049821">
    <property type="entry name" value="PolIIIA_DnaE1_PHP"/>
</dbReference>
<dbReference type="InterPro" id="IPR011708">
    <property type="entry name" value="DNA_pol3_alpha_NTPase_dom"/>
</dbReference>
<reference evidence="12" key="1">
    <citation type="journal article" date="2019" name="Int. J. Syst. Evol. Microbiol.">
        <title>The Global Catalogue of Microorganisms (GCM) 10K type strain sequencing project: providing services to taxonomists for standard genome sequencing and annotation.</title>
        <authorList>
            <consortium name="The Broad Institute Genomics Platform"/>
            <consortium name="The Broad Institute Genome Sequencing Center for Infectious Disease"/>
            <person name="Wu L."/>
            <person name="Ma J."/>
        </authorList>
    </citation>
    <scope>NUCLEOTIDE SEQUENCE [LARGE SCALE GENOMIC DNA]</scope>
    <source>
        <strain evidence="12">JCM 17805</strain>
    </source>
</reference>
<dbReference type="SUPFAM" id="SSF50249">
    <property type="entry name" value="Nucleic acid-binding proteins"/>
    <property type="match status" value="1"/>
</dbReference>
<dbReference type="PANTHER" id="PTHR32294">
    <property type="entry name" value="DNA POLYMERASE III SUBUNIT ALPHA"/>
    <property type="match status" value="1"/>
</dbReference>
<dbReference type="Gene3D" id="3.20.20.140">
    <property type="entry name" value="Metal-dependent hydrolases"/>
    <property type="match status" value="1"/>
</dbReference>
<evidence type="ECO:0000256" key="5">
    <source>
        <dbReference type="ARBA" id="ARBA00022679"/>
    </source>
</evidence>
<evidence type="ECO:0000256" key="3">
    <source>
        <dbReference type="ARBA" id="ARBA00019114"/>
    </source>
</evidence>
<dbReference type="InterPro" id="IPR004365">
    <property type="entry name" value="NA-bd_OB_tRNA"/>
</dbReference>
<dbReference type="Gene3D" id="1.10.150.870">
    <property type="match status" value="1"/>
</dbReference>
<keyword evidence="12" id="KW-1185">Reference proteome</keyword>
<keyword evidence="7" id="KW-0235">DNA replication</keyword>
<comment type="caution">
    <text evidence="11">The sequence shown here is derived from an EMBL/GenBank/DDBJ whole genome shotgun (WGS) entry which is preliminary data.</text>
</comment>
<dbReference type="InterPro" id="IPR041931">
    <property type="entry name" value="DNA_pol3_alpha_thumb_dom"/>
</dbReference>
<dbReference type="InterPro" id="IPR048472">
    <property type="entry name" value="DNA_pol_IIIA_C"/>
</dbReference>
<dbReference type="Pfam" id="PF20914">
    <property type="entry name" value="DNA_pol_IIIA_C"/>
    <property type="match status" value="1"/>
</dbReference>
<evidence type="ECO:0000256" key="2">
    <source>
        <dbReference type="ARBA" id="ARBA00012417"/>
    </source>
</evidence>
<keyword evidence="6" id="KW-0548">Nucleotidyltransferase</keyword>
<evidence type="ECO:0000256" key="4">
    <source>
        <dbReference type="ARBA" id="ARBA00022490"/>
    </source>
</evidence>
<dbReference type="InterPro" id="IPR029460">
    <property type="entry name" value="DNAPol_HHH"/>
</dbReference>
<dbReference type="InterPro" id="IPR012340">
    <property type="entry name" value="NA-bd_OB-fold"/>
</dbReference>
<dbReference type="CDD" id="cd04485">
    <property type="entry name" value="DnaE_OBF"/>
    <property type="match status" value="1"/>
</dbReference>
<dbReference type="Pfam" id="PF07733">
    <property type="entry name" value="DNA_pol3_alpha"/>
    <property type="match status" value="1"/>
</dbReference>
<dbReference type="Gene3D" id="2.40.50.140">
    <property type="entry name" value="Nucleic acid-binding proteins"/>
    <property type="match status" value="1"/>
</dbReference>
<dbReference type="EC" id="2.7.7.7" evidence="2"/>
<dbReference type="EMBL" id="BAABFL010000481">
    <property type="protein sequence ID" value="GAA4652807.1"/>
    <property type="molecule type" value="Genomic_DNA"/>
</dbReference>
<accession>A0ABP8VAL2</accession>
<dbReference type="InterPro" id="IPR004805">
    <property type="entry name" value="DnaE2/DnaE/PolC"/>
</dbReference>
<keyword evidence="4" id="KW-0963">Cytoplasm</keyword>
<dbReference type="Proteomes" id="UP001500604">
    <property type="component" value="Unassembled WGS sequence"/>
</dbReference>
<evidence type="ECO:0000256" key="9">
    <source>
        <dbReference type="ARBA" id="ARBA00049244"/>
    </source>
</evidence>
<dbReference type="Pfam" id="PF14579">
    <property type="entry name" value="HHH_6"/>
    <property type="match status" value="1"/>
</dbReference>
<evidence type="ECO:0000256" key="1">
    <source>
        <dbReference type="ARBA" id="ARBA00004496"/>
    </source>
</evidence>
<dbReference type="Pfam" id="PF01336">
    <property type="entry name" value="tRNA_anti-codon"/>
    <property type="match status" value="1"/>
</dbReference>
<evidence type="ECO:0000313" key="11">
    <source>
        <dbReference type="EMBL" id="GAA4652807.1"/>
    </source>
</evidence>
<dbReference type="Pfam" id="PF02811">
    <property type="entry name" value="PHP"/>
    <property type="match status" value="1"/>
</dbReference>
<dbReference type="SUPFAM" id="SSF89550">
    <property type="entry name" value="PHP domain-like"/>
    <property type="match status" value="1"/>
</dbReference>
<dbReference type="SMART" id="SM00481">
    <property type="entry name" value="POLIIIAc"/>
    <property type="match status" value="1"/>
</dbReference>
<evidence type="ECO:0000256" key="8">
    <source>
        <dbReference type="ARBA" id="ARBA00022932"/>
    </source>
</evidence>
<dbReference type="Gene3D" id="1.10.10.1600">
    <property type="entry name" value="Bacterial DNA polymerase III alpha subunit, thumb domain"/>
    <property type="match status" value="1"/>
</dbReference>
<evidence type="ECO:0000256" key="6">
    <source>
        <dbReference type="ARBA" id="ARBA00022695"/>
    </source>
</evidence>
<dbReference type="RefSeq" id="WP_345199441.1">
    <property type="nucleotide sequence ID" value="NZ_BAABFL010000481.1"/>
</dbReference>
<proteinExistence type="predicted"/>
<comment type="catalytic activity">
    <reaction evidence="9">
        <text>DNA(n) + a 2'-deoxyribonucleoside 5'-triphosphate = DNA(n+1) + diphosphate</text>
        <dbReference type="Rhea" id="RHEA:22508"/>
        <dbReference type="Rhea" id="RHEA-COMP:17339"/>
        <dbReference type="Rhea" id="RHEA-COMP:17340"/>
        <dbReference type="ChEBI" id="CHEBI:33019"/>
        <dbReference type="ChEBI" id="CHEBI:61560"/>
        <dbReference type="ChEBI" id="CHEBI:173112"/>
        <dbReference type="EC" id="2.7.7.7"/>
    </reaction>
</comment>
<comment type="subcellular location">
    <subcellularLocation>
        <location evidence="1">Cytoplasm</location>
    </subcellularLocation>
</comment>
<dbReference type="PANTHER" id="PTHR32294:SF0">
    <property type="entry name" value="DNA POLYMERASE III SUBUNIT ALPHA"/>
    <property type="match status" value="1"/>
</dbReference>
<dbReference type="Pfam" id="PF17657">
    <property type="entry name" value="DNA_pol3_finger"/>
    <property type="match status" value="1"/>
</dbReference>
<keyword evidence="5" id="KW-0808">Transferase</keyword>
<evidence type="ECO:0000256" key="7">
    <source>
        <dbReference type="ARBA" id="ARBA00022705"/>
    </source>
</evidence>
<dbReference type="InterPro" id="IPR003141">
    <property type="entry name" value="Pol/His_phosphatase_N"/>
</dbReference>
<name>A0ABP8VAL2_9GAMM</name>
<keyword evidence="8" id="KW-0239">DNA-directed DNA polymerase</keyword>
<dbReference type="InterPro" id="IPR040982">
    <property type="entry name" value="DNA_pol3_finger"/>
</dbReference>
<dbReference type="NCBIfam" id="NF004226">
    <property type="entry name" value="PRK05673.1"/>
    <property type="match status" value="1"/>
</dbReference>
<protein>
    <recommendedName>
        <fullName evidence="3">DNA polymerase III subunit alpha</fullName>
        <ecNumber evidence="2">2.7.7.7</ecNumber>
    </recommendedName>
</protein>
<dbReference type="CDD" id="cd07433">
    <property type="entry name" value="PHP_PolIIIA_DnaE1"/>
    <property type="match status" value="1"/>
</dbReference>
<gene>
    <name evidence="11" type="primary">dnaE</name>
    <name evidence="11" type="ORF">GCM10023116_50910</name>
</gene>